<dbReference type="Proteomes" id="UP000271708">
    <property type="component" value="Chromosome"/>
</dbReference>
<dbReference type="GO" id="GO:0030151">
    <property type="term" value="F:molybdenum ion binding"/>
    <property type="evidence" value="ECO:0007669"/>
    <property type="project" value="InterPro"/>
</dbReference>
<dbReference type="InterPro" id="IPR005303">
    <property type="entry name" value="MOCOS_middle"/>
</dbReference>
<dbReference type="SUPFAM" id="SSF50800">
    <property type="entry name" value="PK beta-barrel domain-like"/>
    <property type="match status" value="1"/>
</dbReference>
<evidence type="ECO:0000259" key="1">
    <source>
        <dbReference type="PROSITE" id="PS51340"/>
    </source>
</evidence>
<protein>
    <submittedName>
        <fullName evidence="2">MOSC domain-containing protein</fullName>
    </submittedName>
</protein>
<organism evidence="2 3">
    <name type="scientific">Janibacter melonis</name>
    <dbReference type="NCBI Taxonomy" id="262209"/>
    <lineage>
        <taxon>Bacteria</taxon>
        <taxon>Bacillati</taxon>
        <taxon>Actinomycetota</taxon>
        <taxon>Actinomycetes</taxon>
        <taxon>Micrococcales</taxon>
        <taxon>Intrasporangiaceae</taxon>
        <taxon>Janibacter</taxon>
    </lineage>
</organism>
<dbReference type="GO" id="GO:0030170">
    <property type="term" value="F:pyridoxal phosphate binding"/>
    <property type="evidence" value="ECO:0007669"/>
    <property type="project" value="InterPro"/>
</dbReference>
<dbReference type="Pfam" id="PF03473">
    <property type="entry name" value="MOSC"/>
    <property type="match status" value="1"/>
</dbReference>
<dbReference type="InterPro" id="IPR011037">
    <property type="entry name" value="Pyrv_Knase-like_insert_dom_sf"/>
</dbReference>
<evidence type="ECO:0000313" key="2">
    <source>
        <dbReference type="EMBL" id="QFQ29306.2"/>
    </source>
</evidence>
<evidence type="ECO:0000313" key="3">
    <source>
        <dbReference type="Proteomes" id="UP000271708"/>
    </source>
</evidence>
<dbReference type="GO" id="GO:0003824">
    <property type="term" value="F:catalytic activity"/>
    <property type="evidence" value="ECO:0007669"/>
    <property type="project" value="InterPro"/>
</dbReference>
<proteinExistence type="predicted"/>
<dbReference type="InterPro" id="IPR005302">
    <property type="entry name" value="MoCF_Sase_C"/>
</dbReference>
<dbReference type="EMBL" id="CP044548">
    <property type="protein sequence ID" value="QFQ29306.2"/>
    <property type="molecule type" value="Genomic_DNA"/>
</dbReference>
<dbReference type="AlphaFoldDB" id="A0A5P8FIJ4"/>
<dbReference type="KEGG" id="jme:EEW87_001595"/>
<dbReference type="PROSITE" id="PS51340">
    <property type="entry name" value="MOSC"/>
    <property type="match status" value="1"/>
</dbReference>
<gene>
    <name evidence="2" type="ORF">EEW87_001595</name>
</gene>
<feature type="domain" description="MOSC" evidence="1">
    <location>
        <begin position="87"/>
        <end position="230"/>
    </location>
</feature>
<dbReference type="Pfam" id="PF03476">
    <property type="entry name" value="MOSC_N"/>
    <property type="match status" value="1"/>
</dbReference>
<name>A0A5P8FIJ4_9MICO</name>
<dbReference type="Gene3D" id="2.40.33.20">
    <property type="entry name" value="PK beta-barrel domain-like"/>
    <property type="match status" value="1"/>
</dbReference>
<reference evidence="2 3" key="1">
    <citation type="submission" date="2019-09" db="EMBL/GenBank/DDBJ databases">
        <title>Complete Genome Sequence of Janibacter melonis M714 with both human health impact and industrial applications.</title>
        <authorList>
            <person name="Jin M."/>
            <person name="Zhao Q.R."/>
        </authorList>
    </citation>
    <scope>NUCLEOTIDE SEQUENCE [LARGE SCALE GENOMIC DNA]</scope>
    <source>
        <strain evidence="2 3">M714</strain>
    </source>
</reference>
<accession>A0A5P8FIJ4</accession>
<sequence length="233" mass="25475">MPMTLRSIRRYPVKSMGGEDLQHVDVDRRGLVGDRWYAVVDDDGKLASGKSSRRFRRRDAVFEHRATTRSDGTVEVSWGGGSASAEDPVLDAHLSEAMGAMVRVLPETSTPHFDSGHVSLVGTATLAWCEERWGVAADPRRLRANLVVETDEPFVEDDWVGRPVAVGEVTLVVAERIPRCRMIDIDQDGAIAPGDGWLKRLAAERETCAAVYLDVERGGVLRVGDEVVVGPLG</sequence>